<dbReference type="Proteomes" id="UP001175097">
    <property type="component" value="Unassembled WGS sequence"/>
</dbReference>
<comment type="caution">
    <text evidence="4">The sequence shown here is derived from an EMBL/GenBank/DDBJ whole genome shotgun (WGS) entry which is preliminary data.</text>
</comment>
<dbReference type="CDD" id="cd04301">
    <property type="entry name" value="NAT_SF"/>
    <property type="match status" value="1"/>
</dbReference>
<evidence type="ECO:0000313" key="5">
    <source>
        <dbReference type="Proteomes" id="UP001175097"/>
    </source>
</evidence>
<dbReference type="PANTHER" id="PTHR43877">
    <property type="entry name" value="AMINOALKYLPHOSPHONATE N-ACETYLTRANSFERASE-RELATED-RELATED"/>
    <property type="match status" value="1"/>
</dbReference>
<dbReference type="InterPro" id="IPR016181">
    <property type="entry name" value="Acyl_CoA_acyltransferase"/>
</dbReference>
<proteinExistence type="predicted"/>
<feature type="domain" description="N-acetyltransferase" evidence="3">
    <location>
        <begin position="3"/>
        <end position="145"/>
    </location>
</feature>
<dbReference type="RefSeq" id="WP_301244919.1">
    <property type="nucleotide sequence ID" value="NZ_JAROCC010000013.1"/>
</dbReference>
<dbReference type="InterPro" id="IPR000182">
    <property type="entry name" value="GNAT_dom"/>
</dbReference>
<keyword evidence="2" id="KW-0012">Acyltransferase</keyword>
<evidence type="ECO:0000256" key="2">
    <source>
        <dbReference type="ARBA" id="ARBA00023315"/>
    </source>
</evidence>
<protein>
    <submittedName>
        <fullName evidence="4">GNAT family N-acetyltransferase</fullName>
    </submittedName>
</protein>
<evidence type="ECO:0000259" key="3">
    <source>
        <dbReference type="PROSITE" id="PS51186"/>
    </source>
</evidence>
<accession>A0ABT8JU84</accession>
<dbReference type="SUPFAM" id="SSF55729">
    <property type="entry name" value="Acyl-CoA N-acyltransferases (Nat)"/>
    <property type="match status" value="1"/>
</dbReference>
<keyword evidence="5" id="KW-1185">Reference proteome</keyword>
<dbReference type="PROSITE" id="PS51186">
    <property type="entry name" value="GNAT"/>
    <property type="match status" value="1"/>
</dbReference>
<dbReference type="Gene3D" id="3.40.630.30">
    <property type="match status" value="1"/>
</dbReference>
<dbReference type="EMBL" id="JAROCC010000013">
    <property type="protein sequence ID" value="MDN4608685.1"/>
    <property type="molecule type" value="Genomic_DNA"/>
</dbReference>
<name>A0ABT8JU84_9BACL</name>
<dbReference type="InterPro" id="IPR050832">
    <property type="entry name" value="Bact_Acetyltransf"/>
</dbReference>
<reference evidence="4" key="1">
    <citation type="submission" date="2023-03" db="EMBL/GenBank/DDBJ databases">
        <title>MT1 and MT2 Draft Genomes of Novel Species.</title>
        <authorList>
            <person name="Venkateswaran K."/>
        </authorList>
    </citation>
    <scope>NUCLEOTIDE SEQUENCE</scope>
    <source>
        <strain evidence="4">F6_3S_P_2</strain>
    </source>
</reference>
<organism evidence="4 5">
    <name type="scientific">Sporosarcina highlanderae</name>
    <dbReference type="NCBI Taxonomy" id="3035916"/>
    <lineage>
        <taxon>Bacteria</taxon>
        <taxon>Bacillati</taxon>
        <taxon>Bacillota</taxon>
        <taxon>Bacilli</taxon>
        <taxon>Bacillales</taxon>
        <taxon>Caryophanaceae</taxon>
        <taxon>Sporosarcina</taxon>
    </lineage>
</organism>
<evidence type="ECO:0000256" key="1">
    <source>
        <dbReference type="ARBA" id="ARBA00022679"/>
    </source>
</evidence>
<keyword evidence="1" id="KW-0808">Transferase</keyword>
<evidence type="ECO:0000313" key="4">
    <source>
        <dbReference type="EMBL" id="MDN4608685.1"/>
    </source>
</evidence>
<dbReference type="Pfam" id="PF00583">
    <property type="entry name" value="Acetyltransf_1"/>
    <property type="match status" value="1"/>
</dbReference>
<dbReference type="PANTHER" id="PTHR43877:SF2">
    <property type="entry name" value="AMINOALKYLPHOSPHONATE N-ACETYLTRANSFERASE-RELATED"/>
    <property type="match status" value="1"/>
</dbReference>
<sequence length="145" mass="16185">MTIEIREIEPKDYTDLVELMSELGYPTTLEDLTKRLELLGKHVDYEALVAVKNNQVIGFAGMCKVLAFEFTGIYVRIIAFVVSSNQRKQGIGTKLLKACEEWAIQEGAVAITLNSGNRAERQTAHIFYTSNGYVGKSTGFSKKMI</sequence>
<gene>
    <name evidence="4" type="ORF">P5G49_14580</name>
</gene>